<dbReference type="PANTHER" id="PTHR39953:SF1">
    <property type="entry name" value="RE54151P"/>
    <property type="match status" value="1"/>
</dbReference>
<evidence type="ECO:0000256" key="2">
    <source>
        <dbReference type="ARBA" id="ARBA00022759"/>
    </source>
</evidence>
<reference evidence="5 6" key="1">
    <citation type="journal article" date="2023" name="Insect Mol. Biol.">
        <title>Genome sequencing provides insights into the evolution of gene families encoding plant cell wall-degrading enzymes in longhorned beetles.</title>
        <authorList>
            <person name="Shin N.R."/>
            <person name="Okamura Y."/>
            <person name="Kirsch R."/>
            <person name="Pauchet Y."/>
        </authorList>
    </citation>
    <scope>NUCLEOTIDE SEQUENCE [LARGE SCALE GENOMIC DNA]</scope>
    <source>
        <strain evidence="5">EAD_L_NR</strain>
    </source>
</reference>
<evidence type="ECO:0000256" key="3">
    <source>
        <dbReference type="ARBA" id="ARBA00022801"/>
    </source>
</evidence>
<feature type="non-terminal residue" evidence="5">
    <location>
        <position position="208"/>
    </location>
</feature>
<dbReference type="GO" id="GO:0004527">
    <property type="term" value="F:exonuclease activity"/>
    <property type="evidence" value="ECO:0007669"/>
    <property type="project" value="UniProtKB-KW"/>
</dbReference>
<keyword evidence="2" id="KW-0255">Endonuclease</keyword>
<dbReference type="GO" id="GO:0006281">
    <property type="term" value="P:DNA repair"/>
    <property type="evidence" value="ECO:0007669"/>
    <property type="project" value="UniProtKB-ARBA"/>
</dbReference>
<evidence type="ECO:0000256" key="4">
    <source>
        <dbReference type="ARBA" id="ARBA00022839"/>
    </source>
</evidence>
<dbReference type="CDD" id="cd22343">
    <property type="entry name" value="PDDEXK_lambda_exonuclease-like"/>
    <property type="match status" value="1"/>
</dbReference>
<evidence type="ECO:0000313" key="6">
    <source>
        <dbReference type="Proteomes" id="UP001159042"/>
    </source>
</evidence>
<name>A0AAV8VQF8_9CUCU</name>
<dbReference type="Proteomes" id="UP001159042">
    <property type="component" value="Unassembled WGS sequence"/>
</dbReference>
<dbReference type="Pfam" id="PF01771">
    <property type="entry name" value="Viral_alk_exo"/>
    <property type="match status" value="1"/>
</dbReference>
<keyword evidence="4" id="KW-0269">Exonuclease</keyword>
<accession>A0AAV8VQF8</accession>
<evidence type="ECO:0000256" key="1">
    <source>
        <dbReference type="ARBA" id="ARBA00022722"/>
    </source>
</evidence>
<comment type="caution">
    <text evidence="5">The sequence shown here is derived from an EMBL/GenBank/DDBJ whole genome shotgun (WGS) entry which is preliminary data.</text>
</comment>
<dbReference type="InterPro" id="IPR011604">
    <property type="entry name" value="PDDEXK-like_dom_sf"/>
</dbReference>
<keyword evidence="1" id="KW-0540">Nuclease</keyword>
<keyword evidence="6" id="KW-1185">Reference proteome</keyword>
<dbReference type="InterPro" id="IPR011335">
    <property type="entry name" value="Restrct_endonuc-II-like"/>
</dbReference>
<organism evidence="5 6">
    <name type="scientific">Exocentrus adspersus</name>
    <dbReference type="NCBI Taxonomy" id="1586481"/>
    <lineage>
        <taxon>Eukaryota</taxon>
        <taxon>Metazoa</taxon>
        <taxon>Ecdysozoa</taxon>
        <taxon>Arthropoda</taxon>
        <taxon>Hexapoda</taxon>
        <taxon>Insecta</taxon>
        <taxon>Pterygota</taxon>
        <taxon>Neoptera</taxon>
        <taxon>Endopterygota</taxon>
        <taxon>Coleoptera</taxon>
        <taxon>Polyphaga</taxon>
        <taxon>Cucujiformia</taxon>
        <taxon>Chrysomeloidea</taxon>
        <taxon>Cerambycidae</taxon>
        <taxon>Lamiinae</taxon>
        <taxon>Acanthocinini</taxon>
        <taxon>Exocentrus</taxon>
    </lineage>
</organism>
<gene>
    <name evidence="5" type="ORF">NQ315_014698</name>
</gene>
<evidence type="ECO:0008006" key="7">
    <source>
        <dbReference type="Google" id="ProtNLM"/>
    </source>
</evidence>
<sequence>MHQIALAATSQNRHECADFISFMKEVMSTELCSKFEICTRSQSDSSEWHELRYGRITASILYETSRCKTTGSLTERILGASQPLQTEAIKRGKMLEAEVLKVVAATKKIKINKAGLFLNPAYPIFGASPDGITDNYVIEIKCPFKEKTVENYISVQLQMLFINKKKGLFCVASPSFEQNKQVTITEVELNREELEDVMDIAAEFWKSH</sequence>
<evidence type="ECO:0000313" key="5">
    <source>
        <dbReference type="EMBL" id="KAJ8916478.1"/>
    </source>
</evidence>
<dbReference type="AlphaFoldDB" id="A0AAV8VQF8"/>
<protein>
    <recommendedName>
        <fullName evidence="7">YqaJ viral recombinase domain-containing protein</fullName>
    </recommendedName>
</protein>
<dbReference type="EMBL" id="JANEYG010000042">
    <property type="protein sequence ID" value="KAJ8916478.1"/>
    <property type="molecule type" value="Genomic_DNA"/>
</dbReference>
<dbReference type="InterPro" id="IPR034720">
    <property type="entry name" value="Viral_alk_exo"/>
</dbReference>
<dbReference type="SUPFAM" id="SSF52980">
    <property type="entry name" value="Restriction endonuclease-like"/>
    <property type="match status" value="1"/>
</dbReference>
<proteinExistence type="predicted"/>
<keyword evidence="3" id="KW-0378">Hydrolase</keyword>
<dbReference type="PANTHER" id="PTHR39953">
    <property type="entry name" value="RE54151P"/>
    <property type="match status" value="1"/>
</dbReference>
<dbReference type="GO" id="GO:0004519">
    <property type="term" value="F:endonuclease activity"/>
    <property type="evidence" value="ECO:0007669"/>
    <property type="project" value="UniProtKB-KW"/>
</dbReference>
<dbReference type="Gene3D" id="3.90.320.10">
    <property type="match status" value="1"/>
</dbReference>